<dbReference type="GO" id="GO:0046872">
    <property type="term" value="F:metal ion binding"/>
    <property type="evidence" value="ECO:0007669"/>
    <property type="project" value="UniProtKB-KW"/>
</dbReference>
<feature type="domain" description="LIM zinc-binding" evidence="4">
    <location>
        <begin position="4"/>
        <end position="48"/>
    </location>
</feature>
<dbReference type="AlphaFoldDB" id="A0A1I8BN26"/>
<evidence type="ECO:0000313" key="6">
    <source>
        <dbReference type="WBParaSite" id="MhA1_Contig342.frz3.gene18"/>
    </source>
</evidence>
<sequence>MPDCPTCNRPVYFAERVTSIGKDWHRPCLRCFNQACKKTLSAGGHSEVSKNSHLNSIFLNSSMRASPTAIGAMVHCSDLAGEKFFKNIKDYFLRYGHGGVESHVFLGGTTGGTASVTGQ</sequence>
<organism evidence="5 6">
    <name type="scientific">Meloidogyne hapla</name>
    <name type="common">Root-knot nematode worm</name>
    <dbReference type="NCBI Taxonomy" id="6305"/>
    <lineage>
        <taxon>Eukaryota</taxon>
        <taxon>Metazoa</taxon>
        <taxon>Ecdysozoa</taxon>
        <taxon>Nematoda</taxon>
        <taxon>Chromadorea</taxon>
        <taxon>Rhabditida</taxon>
        <taxon>Tylenchina</taxon>
        <taxon>Tylenchomorpha</taxon>
        <taxon>Tylenchoidea</taxon>
        <taxon>Meloidogynidae</taxon>
        <taxon>Meloidogyninae</taxon>
        <taxon>Meloidogyne</taxon>
    </lineage>
</organism>
<evidence type="ECO:0000256" key="1">
    <source>
        <dbReference type="ARBA" id="ARBA00022723"/>
    </source>
</evidence>
<keyword evidence="3" id="KW-0440">LIM domain</keyword>
<keyword evidence="2" id="KW-0862">Zinc</keyword>
<evidence type="ECO:0000259" key="4">
    <source>
        <dbReference type="Pfam" id="PF00412"/>
    </source>
</evidence>
<protein>
    <submittedName>
        <fullName evidence="6">LIM zinc-binding domain-containing protein</fullName>
    </submittedName>
</protein>
<dbReference type="WBParaSite" id="MhA1_Contig342.frz3.gene18">
    <property type="protein sequence ID" value="MhA1_Contig342.frz3.gene18"/>
    <property type="gene ID" value="MhA1_Contig342.frz3.gene18"/>
</dbReference>
<dbReference type="PANTHER" id="PTHR46074">
    <property type="entry name" value="CYSTEINE-RICH PROTEIN CRIP FAMILY MEMBER"/>
    <property type="match status" value="1"/>
</dbReference>
<dbReference type="Pfam" id="PF00412">
    <property type="entry name" value="LIM"/>
    <property type="match status" value="1"/>
</dbReference>
<evidence type="ECO:0000256" key="3">
    <source>
        <dbReference type="ARBA" id="ARBA00023038"/>
    </source>
</evidence>
<keyword evidence="5" id="KW-1185">Reference proteome</keyword>
<dbReference type="Proteomes" id="UP000095281">
    <property type="component" value="Unplaced"/>
</dbReference>
<dbReference type="SUPFAM" id="SSF57716">
    <property type="entry name" value="Glucocorticoid receptor-like (DNA-binding domain)"/>
    <property type="match status" value="1"/>
</dbReference>
<accession>A0A1I8BN26</accession>
<reference evidence="6" key="1">
    <citation type="submission" date="2016-11" db="UniProtKB">
        <authorList>
            <consortium name="WormBaseParasite"/>
        </authorList>
    </citation>
    <scope>IDENTIFICATION</scope>
</reference>
<dbReference type="InterPro" id="IPR001781">
    <property type="entry name" value="Znf_LIM"/>
</dbReference>
<proteinExistence type="predicted"/>
<dbReference type="PANTHER" id="PTHR46074:SF5">
    <property type="entry name" value="LIM DOMAIN-CONTAINING PROTEIN C"/>
    <property type="match status" value="1"/>
</dbReference>
<evidence type="ECO:0000313" key="5">
    <source>
        <dbReference type="Proteomes" id="UP000095281"/>
    </source>
</evidence>
<name>A0A1I8BN26_MELHA</name>
<dbReference type="CDD" id="cd09401">
    <property type="entry name" value="LIM_TLP_like"/>
    <property type="match status" value="1"/>
</dbReference>
<evidence type="ECO:0000256" key="2">
    <source>
        <dbReference type="ARBA" id="ARBA00022833"/>
    </source>
</evidence>
<keyword evidence="1" id="KW-0479">Metal-binding</keyword>
<dbReference type="OMA" id="AIGAMVH"/>
<dbReference type="Gene3D" id="2.10.110.10">
    <property type="entry name" value="Cysteine Rich Protein"/>
    <property type="match status" value="1"/>
</dbReference>